<dbReference type="EMBL" id="CM047738">
    <property type="protein sequence ID" value="KAJ0045065.1"/>
    <property type="molecule type" value="Genomic_DNA"/>
</dbReference>
<organism evidence="1 2">
    <name type="scientific">Pistacia integerrima</name>
    <dbReference type="NCBI Taxonomy" id="434235"/>
    <lineage>
        <taxon>Eukaryota</taxon>
        <taxon>Viridiplantae</taxon>
        <taxon>Streptophyta</taxon>
        <taxon>Embryophyta</taxon>
        <taxon>Tracheophyta</taxon>
        <taxon>Spermatophyta</taxon>
        <taxon>Magnoliopsida</taxon>
        <taxon>eudicotyledons</taxon>
        <taxon>Gunneridae</taxon>
        <taxon>Pentapetalae</taxon>
        <taxon>rosids</taxon>
        <taxon>malvids</taxon>
        <taxon>Sapindales</taxon>
        <taxon>Anacardiaceae</taxon>
        <taxon>Pistacia</taxon>
    </lineage>
</organism>
<proteinExistence type="predicted"/>
<evidence type="ECO:0000313" key="2">
    <source>
        <dbReference type="Proteomes" id="UP001163603"/>
    </source>
</evidence>
<dbReference type="Proteomes" id="UP001163603">
    <property type="component" value="Chromosome 3"/>
</dbReference>
<sequence>MSRAPVALLGPPIPSQELGHGLLAKAIGLWSLEWRAQREAGFTEQRKPPARGSGRITERCLMSPAWLTGLAQSNHHFFLFFQKDLSFFFNFVSYGDIFVYTNINISSSIVKTLFMKYLK</sequence>
<protein>
    <submittedName>
        <fullName evidence="1">Uncharacterized protein</fullName>
    </submittedName>
</protein>
<evidence type="ECO:0000313" key="1">
    <source>
        <dbReference type="EMBL" id="KAJ0045065.1"/>
    </source>
</evidence>
<comment type="caution">
    <text evidence="1">The sequence shown here is derived from an EMBL/GenBank/DDBJ whole genome shotgun (WGS) entry which is preliminary data.</text>
</comment>
<accession>A0ACC0Z3X2</accession>
<reference evidence="2" key="1">
    <citation type="journal article" date="2023" name="G3 (Bethesda)">
        <title>Genome assembly and association tests identify interacting loci associated with vigor, precocity, and sex in interspecific pistachio rootstocks.</title>
        <authorList>
            <person name="Palmer W."/>
            <person name="Jacygrad E."/>
            <person name="Sagayaradj S."/>
            <person name="Cavanaugh K."/>
            <person name="Han R."/>
            <person name="Bertier L."/>
            <person name="Beede B."/>
            <person name="Kafkas S."/>
            <person name="Golino D."/>
            <person name="Preece J."/>
            <person name="Michelmore R."/>
        </authorList>
    </citation>
    <scope>NUCLEOTIDE SEQUENCE [LARGE SCALE GENOMIC DNA]</scope>
</reference>
<keyword evidence="2" id="KW-1185">Reference proteome</keyword>
<name>A0ACC0Z3X2_9ROSI</name>
<gene>
    <name evidence="1" type="ORF">Pint_05227</name>
</gene>